<dbReference type="RefSeq" id="WP_150261548.1">
    <property type="nucleotide sequence ID" value="NZ_CP029189.1"/>
</dbReference>
<dbReference type="Proteomes" id="UP000324101">
    <property type="component" value="Chromosome"/>
</dbReference>
<feature type="transmembrane region" description="Helical" evidence="1">
    <location>
        <begin position="80"/>
        <end position="99"/>
    </location>
</feature>
<feature type="transmembrane region" description="Helical" evidence="1">
    <location>
        <begin position="7"/>
        <end position="28"/>
    </location>
</feature>
<protein>
    <submittedName>
        <fullName evidence="2">Uncharacterized protein</fullName>
    </submittedName>
</protein>
<keyword evidence="1" id="KW-0472">Membrane</keyword>
<reference evidence="2 3" key="1">
    <citation type="submission" date="2018-05" db="EMBL/GenBank/DDBJ databases">
        <title>Streptomyces venezuelae.</title>
        <authorList>
            <person name="Kim W."/>
            <person name="Lee N."/>
            <person name="Cho B.-K."/>
        </authorList>
    </citation>
    <scope>NUCLEOTIDE SEQUENCE [LARGE SCALE GENOMIC DNA]</scope>
    <source>
        <strain evidence="2 3">ATCC 21018</strain>
    </source>
</reference>
<gene>
    <name evidence="2" type="ORF">DEJ51_34170</name>
</gene>
<dbReference type="EMBL" id="CP029189">
    <property type="protein sequence ID" value="QES58553.1"/>
    <property type="molecule type" value="Genomic_DNA"/>
</dbReference>
<feature type="transmembrane region" description="Helical" evidence="1">
    <location>
        <begin position="48"/>
        <end position="68"/>
    </location>
</feature>
<evidence type="ECO:0000256" key="1">
    <source>
        <dbReference type="SAM" id="Phobius"/>
    </source>
</evidence>
<sequence length="159" mass="17056">MKKIYGVLAGSAAAGAVTGWMARTLWLWAIAEEERSCADSVTLCFSLYPLTGIVLWVLLGVPVLWLALWMMDVRPSKTMAVASFALQWFIVAVLAGLSRHDLPESSALTVGAMAVGPPLVVLCADPARRRSALIALGLLVTTSLALVWLSVHTTIGYFL</sequence>
<evidence type="ECO:0000313" key="2">
    <source>
        <dbReference type="EMBL" id="QES58553.1"/>
    </source>
</evidence>
<feature type="transmembrane region" description="Helical" evidence="1">
    <location>
        <begin position="131"/>
        <end position="151"/>
    </location>
</feature>
<name>A0A5P2DUH7_STRVZ</name>
<proteinExistence type="predicted"/>
<keyword evidence="1" id="KW-0812">Transmembrane</keyword>
<keyword evidence="1" id="KW-1133">Transmembrane helix</keyword>
<accession>A0A5P2DUH7</accession>
<organism evidence="2 3">
    <name type="scientific">Streptomyces venezuelae</name>
    <dbReference type="NCBI Taxonomy" id="54571"/>
    <lineage>
        <taxon>Bacteria</taxon>
        <taxon>Bacillati</taxon>
        <taxon>Actinomycetota</taxon>
        <taxon>Actinomycetes</taxon>
        <taxon>Kitasatosporales</taxon>
        <taxon>Streptomycetaceae</taxon>
        <taxon>Streptomyces</taxon>
    </lineage>
</organism>
<evidence type="ECO:0000313" key="3">
    <source>
        <dbReference type="Proteomes" id="UP000324101"/>
    </source>
</evidence>
<feature type="transmembrane region" description="Helical" evidence="1">
    <location>
        <begin position="105"/>
        <end position="124"/>
    </location>
</feature>
<dbReference type="AlphaFoldDB" id="A0A5P2DUH7"/>